<keyword evidence="3" id="KW-1185">Reference proteome</keyword>
<dbReference type="FunFam" id="3.30.710.10:FF:000159">
    <property type="entry name" value="Speckle-type POZ protein B"/>
    <property type="match status" value="1"/>
</dbReference>
<reference evidence="2 3" key="1">
    <citation type="submission" date="2021-06" db="EMBL/GenBank/DDBJ databases">
        <title>Caerostris darwini draft genome.</title>
        <authorList>
            <person name="Kono N."/>
            <person name="Arakawa K."/>
        </authorList>
    </citation>
    <scope>NUCLEOTIDE SEQUENCE [LARGE SCALE GENOMIC DNA]</scope>
</reference>
<name>A0AAV4PU09_9ARAC</name>
<dbReference type="PROSITE" id="PS50097">
    <property type="entry name" value="BTB"/>
    <property type="match status" value="1"/>
</dbReference>
<dbReference type="AlphaFoldDB" id="A0AAV4PU09"/>
<dbReference type="Pfam" id="PF00651">
    <property type="entry name" value="BTB"/>
    <property type="match status" value="1"/>
</dbReference>
<sequence>MTTFDYGAAMQQRTAVNSFLNNNKERTFLDVPYIMETLSVAEAENVAKSGKLTKKDILRWSVDTARFRAGDCLIRSDFFKFGPCPEAKFYLMAHSNAVNTFFTVGLCRISSGDETESSLSIKVAFSLLDTRDRCHHTCERILKEADAVHASFDRNCYTNHHLTFLRDGGKIIIHCSMDVEEVLSEDTPEVVPKRQNRMENLSQDLADDLSALLHQELHTDMTLCVGEHKFQAHRAILAARSPVFAKMFEHDTLEKMNGCIIVQDLTGEAMTQLLHFLYTGETEELKTQELLALFVAADKYDLPKLKKNCSISLCSRVTSDIALNVLVVANLHSDEDLREAAIQTVLENAIDVMKSEEWLAFLREYPEVANSIILSLAMKAVKAKETKKKSNS</sequence>
<dbReference type="EMBL" id="BPLQ01003398">
    <property type="protein sequence ID" value="GIY00205.1"/>
    <property type="molecule type" value="Genomic_DNA"/>
</dbReference>
<feature type="domain" description="BTB" evidence="1">
    <location>
        <begin position="219"/>
        <end position="286"/>
    </location>
</feature>
<evidence type="ECO:0000313" key="3">
    <source>
        <dbReference type="Proteomes" id="UP001054837"/>
    </source>
</evidence>
<evidence type="ECO:0000313" key="2">
    <source>
        <dbReference type="EMBL" id="GIY00205.1"/>
    </source>
</evidence>
<dbReference type="Gene3D" id="1.25.40.420">
    <property type="match status" value="1"/>
</dbReference>
<dbReference type="SUPFAM" id="SSF54695">
    <property type="entry name" value="POZ domain"/>
    <property type="match status" value="1"/>
</dbReference>
<proteinExistence type="predicted"/>
<dbReference type="Proteomes" id="UP001054837">
    <property type="component" value="Unassembled WGS sequence"/>
</dbReference>
<comment type="caution">
    <text evidence="2">The sequence shown here is derived from an EMBL/GenBank/DDBJ whole genome shotgun (WGS) entry which is preliminary data.</text>
</comment>
<dbReference type="InterPro" id="IPR011333">
    <property type="entry name" value="SKP1/BTB/POZ_sf"/>
</dbReference>
<gene>
    <name evidence="2" type="primary">Tdpoz4</name>
    <name evidence="2" type="ORF">CDAR_233731</name>
</gene>
<dbReference type="Gene3D" id="3.30.710.10">
    <property type="entry name" value="Potassium Channel Kv1.1, Chain A"/>
    <property type="match status" value="1"/>
</dbReference>
<dbReference type="PANTHER" id="PTHR24413">
    <property type="entry name" value="SPECKLE-TYPE POZ PROTEIN"/>
    <property type="match status" value="1"/>
</dbReference>
<evidence type="ECO:0000259" key="1">
    <source>
        <dbReference type="PROSITE" id="PS50097"/>
    </source>
</evidence>
<dbReference type="SMART" id="SM00225">
    <property type="entry name" value="BTB"/>
    <property type="match status" value="1"/>
</dbReference>
<protein>
    <submittedName>
        <fullName evidence="2">TD and POZ domain-containing protein 4</fullName>
    </submittedName>
</protein>
<accession>A0AAV4PU09</accession>
<organism evidence="2 3">
    <name type="scientific">Caerostris darwini</name>
    <dbReference type="NCBI Taxonomy" id="1538125"/>
    <lineage>
        <taxon>Eukaryota</taxon>
        <taxon>Metazoa</taxon>
        <taxon>Ecdysozoa</taxon>
        <taxon>Arthropoda</taxon>
        <taxon>Chelicerata</taxon>
        <taxon>Arachnida</taxon>
        <taxon>Araneae</taxon>
        <taxon>Araneomorphae</taxon>
        <taxon>Entelegynae</taxon>
        <taxon>Araneoidea</taxon>
        <taxon>Araneidae</taxon>
        <taxon>Caerostris</taxon>
    </lineage>
</organism>
<dbReference type="InterPro" id="IPR000210">
    <property type="entry name" value="BTB/POZ_dom"/>
</dbReference>